<keyword evidence="2" id="KW-0812">Transmembrane</keyword>
<name>A0ABP6X6E5_9ACTN</name>
<gene>
    <name evidence="3" type="ORF">GCM10022419_048310</name>
</gene>
<dbReference type="EMBL" id="BAABDQ010000010">
    <property type="protein sequence ID" value="GAA3561984.1"/>
    <property type="molecule type" value="Genomic_DNA"/>
</dbReference>
<dbReference type="Proteomes" id="UP001500630">
    <property type="component" value="Unassembled WGS sequence"/>
</dbReference>
<protein>
    <submittedName>
        <fullName evidence="3">Uncharacterized protein</fullName>
    </submittedName>
</protein>
<evidence type="ECO:0000256" key="2">
    <source>
        <dbReference type="SAM" id="Phobius"/>
    </source>
</evidence>
<feature type="transmembrane region" description="Helical" evidence="2">
    <location>
        <begin position="55"/>
        <end position="73"/>
    </location>
</feature>
<comment type="caution">
    <text evidence="3">The sequence shown here is derived from an EMBL/GenBank/DDBJ whole genome shotgun (WGS) entry which is preliminary data.</text>
</comment>
<evidence type="ECO:0000313" key="3">
    <source>
        <dbReference type="EMBL" id="GAA3561984.1"/>
    </source>
</evidence>
<proteinExistence type="predicted"/>
<keyword evidence="2" id="KW-1133">Transmembrane helix</keyword>
<keyword evidence="2" id="KW-0472">Membrane</keyword>
<keyword evidence="4" id="KW-1185">Reference proteome</keyword>
<dbReference type="RefSeq" id="WP_345564998.1">
    <property type="nucleotide sequence ID" value="NZ_BAABDQ010000010.1"/>
</dbReference>
<organism evidence="3 4">
    <name type="scientific">Nonomuraea rosea</name>
    <dbReference type="NCBI Taxonomy" id="638574"/>
    <lineage>
        <taxon>Bacteria</taxon>
        <taxon>Bacillati</taxon>
        <taxon>Actinomycetota</taxon>
        <taxon>Actinomycetes</taxon>
        <taxon>Streptosporangiales</taxon>
        <taxon>Streptosporangiaceae</taxon>
        <taxon>Nonomuraea</taxon>
    </lineage>
</organism>
<sequence length="297" mass="31447">MSDIDNLVRAIDLAPHAPEQGHGARELRAEIMASPAPRGRPSWLTAWRRRTRGPALIAAVTAAAAAVAIGVGLPSGGPATEYANAAVSIKKADDHFSVVITDPAADRRRFEEAFRAVGLNVTVKVVPVAPENVGELMGPVVPEGFTWHGSIGTQSVTPCASAFCGKVWMPADFPGRVVLGVGRPAEPGEAYAEDAAFDPEGEEAMEGYAGRGRTVAAVRAEAHRRGLKVGYRLLWKVADGGFVDRPVDADRIEDGWIVRGSRDHSSDTVDLYVAPGPGAPDPMKIPNAPQWYDDSTG</sequence>
<evidence type="ECO:0000256" key="1">
    <source>
        <dbReference type="SAM" id="MobiDB-lite"/>
    </source>
</evidence>
<evidence type="ECO:0000313" key="4">
    <source>
        <dbReference type="Proteomes" id="UP001500630"/>
    </source>
</evidence>
<reference evidence="4" key="1">
    <citation type="journal article" date="2019" name="Int. J. Syst. Evol. Microbiol.">
        <title>The Global Catalogue of Microorganisms (GCM) 10K type strain sequencing project: providing services to taxonomists for standard genome sequencing and annotation.</title>
        <authorList>
            <consortium name="The Broad Institute Genomics Platform"/>
            <consortium name="The Broad Institute Genome Sequencing Center for Infectious Disease"/>
            <person name="Wu L."/>
            <person name="Ma J."/>
        </authorList>
    </citation>
    <scope>NUCLEOTIDE SEQUENCE [LARGE SCALE GENOMIC DNA]</scope>
    <source>
        <strain evidence="4">JCM 17326</strain>
    </source>
</reference>
<feature type="region of interest" description="Disordered" evidence="1">
    <location>
        <begin position="277"/>
        <end position="297"/>
    </location>
</feature>
<accession>A0ABP6X6E5</accession>